<organism evidence="5 6">
    <name type="scientific">BD1-7 clade bacterium</name>
    <dbReference type="NCBI Taxonomy" id="2029982"/>
    <lineage>
        <taxon>Bacteria</taxon>
        <taxon>Pseudomonadati</taxon>
        <taxon>Pseudomonadota</taxon>
        <taxon>Gammaproteobacteria</taxon>
        <taxon>Cellvibrionales</taxon>
        <taxon>Spongiibacteraceae</taxon>
        <taxon>BD1-7 clade</taxon>
    </lineage>
</organism>
<keyword evidence="2 3" id="KW-0808">Transferase</keyword>
<dbReference type="Pfam" id="PF03602">
    <property type="entry name" value="Cons_hypoth95"/>
    <property type="match status" value="1"/>
</dbReference>
<evidence type="ECO:0000256" key="4">
    <source>
        <dbReference type="SAM" id="MobiDB-lite"/>
    </source>
</evidence>
<reference evidence="5 6" key="1">
    <citation type="submission" date="2019-11" db="EMBL/GenBank/DDBJ databases">
        <authorList>
            <person name="Holert J."/>
        </authorList>
    </citation>
    <scope>NUCLEOTIDE SEQUENCE [LARGE SCALE GENOMIC DNA]</scope>
    <source>
        <strain evidence="5">BC5_2</strain>
    </source>
</reference>
<dbReference type="NCBIfam" id="TIGR00095">
    <property type="entry name" value="16S rRNA (guanine(966)-N(2))-methyltransferase RsmD"/>
    <property type="match status" value="1"/>
</dbReference>
<evidence type="ECO:0000313" key="5">
    <source>
        <dbReference type="EMBL" id="CAA0083844.1"/>
    </source>
</evidence>
<keyword evidence="3" id="KW-0698">rRNA processing</keyword>
<dbReference type="Gene3D" id="3.40.50.150">
    <property type="entry name" value="Vaccinia Virus protein VP39"/>
    <property type="match status" value="1"/>
</dbReference>
<comment type="function">
    <text evidence="3">Specifically methylates the guanine in position 966 of 16S rRNA in the assembled 30S particle.</text>
</comment>
<feature type="region of interest" description="Disordered" evidence="4">
    <location>
        <begin position="1"/>
        <end position="26"/>
    </location>
</feature>
<accession>A0A5S9N309</accession>
<dbReference type="InterPro" id="IPR029063">
    <property type="entry name" value="SAM-dependent_MTases_sf"/>
</dbReference>
<dbReference type="PIRSF" id="PIRSF004553">
    <property type="entry name" value="CHP00095"/>
    <property type="match status" value="1"/>
</dbReference>
<dbReference type="PANTHER" id="PTHR43542:SF1">
    <property type="entry name" value="METHYLTRANSFERASE"/>
    <property type="match status" value="1"/>
</dbReference>
<dbReference type="PANTHER" id="PTHR43542">
    <property type="entry name" value="METHYLTRANSFERASE"/>
    <property type="match status" value="1"/>
</dbReference>
<comment type="catalytic activity">
    <reaction evidence="3">
        <text>guanosine(966) in 16S rRNA + S-adenosyl-L-methionine = N(2)-methylguanosine(966) in 16S rRNA + S-adenosyl-L-homocysteine + H(+)</text>
        <dbReference type="Rhea" id="RHEA:23548"/>
        <dbReference type="Rhea" id="RHEA-COMP:10211"/>
        <dbReference type="Rhea" id="RHEA-COMP:10212"/>
        <dbReference type="ChEBI" id="CHEBI:15378"/>
        <dbReference type="ChEBI" id="CHEBI:57856"/>
        <dbReference type="ChEBI" id="CHEBI:59789"/>
        <dbReference type="ChEBI" id="CHEBI:74269"/>
        <dbReference type="ChEBI" id="CHEBI:74481"/>
        <dbReference type="EC" id="2.1.1.171"/>
    </reaction>
</comment>
<dbReference type="GO" id="GO:0052913">
    <property type="term" value="F:16S rRNA (guanine(966)-N(2))-methyltransferase activity"/>
    <property type="evidence" value="ECO:0007669"/>
    <property type="project" value="UniProtKB-EC"/>
</dbReference>
<proteinExistence type="inferred from homology"/>
<evidence type="ECO:0000256" key="1">
    <source>
        <dbReference type="ARBA" id="ARBA00022603"/>
    </source>
</evidence>
<feature type="compositionally biased region" description="Low complexity" evidence="4">
    <location>
        <begin position="17"/>
        <end position="26"/>
    </location>
</feature>
<keyword evidence="3" id="KW-0949">S-adenosyl-L-methionine</keyword>
<name>A0A5S9N309_9GAMM</name>
<dbReference type="InterPro" id="IPR004398">
    <property type="entry name" value="RNA_MeTrfase_RsmD"/>
</dbReference>
<gene>
    <name evidence="5" type="primary">rsmD</name>
    <name evidence="5" type="ORF">DPBNPPHM_00642</name>
</gene>
<dbReference type="AlphaFoldDB" id="A0A5S9N309"/>
<dbReference type="EMBL" id="CACSII010000001">
    <property type="protein sequence ID" value="CAA0083844.1"/>
    <property type="molecule type" value="Genomic_DNA"/>
</dbReference>
<dbReference type="Proteomes" id="UP000434580">
    <property type="component" value="Unassembled WGS sequence"/>
</dbReference>
<dbReference type="SUPFAM" id="SSF53335">
    <property type="entry name" value="S-adenosyl-L-methionine-dependent methyltransferases"/>
    <property type="match status" value="1"/>
</dbReference>
<keyword evidence="1 3" id="KW-0489">Methyltransferase</keyword>
<protein>
    <recommendedName>
        <fullName evidence="3">Ribosomal RNA small subunit methyltransferase D</fullName>
        <ecNumber evidence="3">2.1.1.171</ecNumber>
    </recommendedName>
</protein>
<evidence type="ECO:0000256" key="3">
    <source>
        <dbReference type="PIRNR" id="PIRNR004553"/>
    </source>
</evidence>
<sequence>MTHKIAPYFTMKRQRSPAKSQQSQQASQFRIIGGQWRSRKLAFPANSDLRPTPDRVRETLFNWLQDDVHQANALDLFCGSGAMGLEALSRGAATCDFVDAAANATRAIHTHLQTLGTSQGKVHSGTLPSALSGLDACFNLVFIDPPYALAHLIPECLAALQASDSLADNAAIYIECAAATPLPALPPAFQIHRHKTFGQVQSCLLYFHVER</sequence>
<comment type="similarity">
    <text evidence="3">Belongs to the methyltransferase superfamily. RsmD family.</text>
</comment>
<evidence type="ECO:0000313" key="6">
    <source>
        <dbReference type="Proteomes" id="UP000434580"/>
    </source>
</evidence>
<evidence type="ECO:0000256" key="2">
    <source>
        <dbReference type="ARBA" id="ARBA00022679"/>
    </source>
</evidence>
<dbReference type="EC" id="2.1.1.171" evidence="3"/>